<accession>A0A2H6KK39</accession>
<sequence>MAFLHGVLQTVKNDNVKTYDKNNVPNINNVLRDLHNNIGKGRQAFEKAVAKVEGKIKSVTTPITKLLEGGEEENFKNISKLIEDIQGMQSQDYESVVNKISPNEGLPTKTQEALKALGSVDKQLYNLLHPHVSLLHNGVETFQKNAVSDHEGLTSLTGDVKTFIEALEKDVNRVAKEQQDNCISELQQEFLEKIQGPINQVKINLEGVEEKLEVWITAVTQIVSEVKRRASVVHDALDPAKIKGGKKTELGQKIANIDGSKNAISAANNDLGQRVKELEKWIESAEKMRKAAEDKAKQVREKLHPERNDDPTDHPIGKGIGEIEEAQRSVARVNAQLQTKVGNLNTWMSTAGEVIDKANGKCDEILGKVQNGHEKNPNENNGKTEITKQAIELRDKANELRNAAVAVKKTIEGQVQAAQRALGELDKRVESDLLALKTQLTAAVRDYFAKFGTVNFKSGKPDTGGTVKEITGLKDTMLQVWIKGALTATGNGSLWVPGYTKSNAFSSLLHILDEFKKSIDVIPSTRVEQKSFFDSVSIDAQNKVEEKYKNLSSPPQKNTKLMNNYLSSSNGQPAVNLAIGNISSQGLKDLDKHIGTGATDKDRIEANTFEKPFQSIQNQLGQIITLVNESNGARDFMQDTQIDRRGVKTLLTDLQAGLGSNPKWKKTTTGAPLPGLQTTTTAISELQSTTLDDQPGAISGGIDKIRAELNKLRDGLLQMSGTAPKDKGVLDNLKDLGTNIGWNQKQGLESFKLDISTLNTKSLPTEIEAINLAVTKIKQELKRLQDVLKKEKGNNDDVINALADLLDKGIDVDKDENWKGTTSLQSIKDRITGLIGGPDKKKNTLAKIIHEAQTFYTSTIPNTVKNCVEKITSKLTTQVEEKIKILRNSALSNFAKSKEAELENLKRLVTEKNEAIRKLIDTDRRNGVKGLIEKLCGGALQNTDDNLLLRLKSAVTAGTIVTLRVTKTQHEATRLSDTSEAFNNYLTPIFKYVEEQAKTVLPPERPLMPPPKKGNAQSSQIAGLQSTIDSLLQFLKNSNRFDFRFQNNLDTVKDALSRLISPTFSGYQNAILLDTVKNGVTSLLGELDKVYMNTYDGALSVDWTHDIVNSERCAKVLFSILNIFNEELEMLIEECGSVWRDKKLCQKDGDNINPLGAFLHNSGYKVAKNGTSKEGELKLPINDFTGKKIHDHLKAPTSDGYTLLGTLETLVTHLNDFNKVGHVKHIPSPKTPCSIYEMLAWCCGLQFNSVYDKLVKYCDEYDTNDTDKTADTDFKKRLSDTVDYSLSDLCTYSRKILTTIAGHGDDYTAYSCEHSTNSLNLKYPASGEDCLRTLLDILRRMLPTLRYLRSQCKRGTEHHGWANCQYGRDISPVNQPCKAHPTDKSNGQPKCQANCQANSQPTCQPTSPLMSYLNDCLPGHLPHQLINVGCKSVCSNCPKGQPGTPCLTPLGFRRFSGSTRTGNVLCNLLNKFFSSANLSPLFCVAPKPPSTLPEHLSFALTLVNGWRNIATDPYEPRIRASIKNTSIQLYAEPTVLTNAIINAYGSGSAEHTDCTHPHLTHLTTIGFCNTKGNRIERAPYLQSLCRDVYHDLVKKHANLYLSWAIYLPWTFWDLLNNLYNTFCSIVCEDYGCRSCLRGGKCKRGQHGLVVSEEGKPDKPHCLCSSLVQCKGVSPTLYQYGLSFGAVSRLDNIASPKKCSDFCSQLRNVLDSEYFKELFKECDEFLWIIRTPFSYLLLSLWSLSLLYLLHIAVVRLDVLRIRSHLRSPSSHRIAAQSLLAAARVKALANDARGRALKDIDARRISLGQLAGQLSGFIGGGEEVKNALLNGLYSNVNELEKLLKTSCGGEGCDGHRSQIDGLNEKLDKLKNHLNEEPKASENLAVILSDCELNVHDGPLKELNKEIPKKIQELKIKIEELKQLDKDAEKAGEKPKNASQIDKLNKDLQSHNASMKSLETLNQLCEIANSLTKTQQNNENPKNLLDNLCTGLEKFLGYSNGNYTGEGIVYSDLDRLCDGVMSFLHGVLDNIQPKLGQHKTQIDSALSKLKDTNDNGITKYKAAIAAVAEGVRAYNERVAASNDAVKSVVTTLHNNVNTSFVESVKLILPQKDIDTASAKVVQAAEALIGKKVEECERYASAFKTSLDSQTNNIDNLNSSLSAKIRSVISSVEHEKARLHDVAAKEKAVLTATTEKVKTALETLKCSVNDKITVDVGKLVKEVKEALKPILKELKSISQSLSECIKRFGKWMEEAERILQNALDKVNEILAEANEGNSSKNPKKIYQAVEHIQTQTVALYGQLDGVKDKYNELFTTLKGKNGDGQGDEGGVMGKLKEADQQVKEPKELEEWKKDGGDWDVSKKIDPLYKEVNTQLGNAINKLWADLDKGLAEAYRGLGQFNSDLPGLEALKGTGLGAIRDVGIWITAGITDKQNIGNHLENVLKYLKTAENNWNKVKQDRVHQEIVEGIINDLGTRTMKGVEKQLGELLNAAAISGGDNLQKVVNKIVSQHLEPIKNEAQGYVDGANEAQNELMLKANEITQCLGNLCYNIRNAAELDPHSAKRKLEELRDTYFKEPGKDDANSIKKIYTEITDLQRRLEADPIHKLKIFLEQYADKMLDLHVKSLHKQVTNTVEDTKALLTTQAKKDYVTAMQLLIQQFAERVSRDLNGLPTQIAEDLTIGHKGFMAKLHEQFITKIEDIEKIKPALFASDSSPMSRAANILKPAYTALFEKLQSQSDFTTDFEKIESSKNALIELLGKLVESKYFDNKFRENLKALNDNVNKINPAEYGEGNSPFVLNALKEGFPALVKELQKAYRNVYEGADRIDRWTERLPADQPAQSTSDAVAVPKEKLTTDGEHGAKVCLTVFHILISTLEKLKQSNGRENINKSTKLGQFLAEIGYGVSDSATEQNGELDKSVSGGRIRALLAGKIAGAEGIKILTDWKQEEIKKHPKDGQTADKINVVDILAFLYSQVQQYYDVCHRRHIPNPVAPTNIYQMLKWLTGLTHHPVYSDLSLNGFEGLFEKPEKQASETKDGDMLLDEPAVSLDAYPNPISPTTLYNTLGEVCAYAEETLIALLGYGLSAGVYACDFNTNPDNLSYPGHAGKCLDLLVEIVMRLFHQLRFLYEQCTYPTDLGGWRNCWYGQGVGGSGWQCNEKQCANQECKLNADQRATQKANLTCNQHPKCGLKSPLQSFLEDGLQGFLPHHFSKNNCKITCDAPNHRGVPCKTPFGLVDLSTVASHTSSGSRLYRALKELCGTSAAPLTKLCSDLICVLGRPPQTLGDLFSFYHSFITTWGDKGRKHKKDAFDESVQKAHFGVPYSKLDAYSIFKGSHSAKTAGHTDGDLLSLVCSTQSPGKCGLYLTSLSSDISATFSAKHGDKYLSWIVYKTETFYDLLKKLFDECNGSCGGDRPRCRIAKCPESCKVAKQPSTSSHKDPCNSLVNCNSTLPTLCKYGFTINSPSKLCGKDDQALKRTCNDLCTILEKVVKVGNALHTLAFVTIPEYLFLIRAPFIWTLVALWSLSLLYLLHIAVVRLDVLRIRSHLKSLSSHRVAAQSLLAAARVKALANVKYFSP</sequence>
<proteinExistence type="predicted"/>
<feature type="transmembrane region" description="Helical" evidence="3">
    <location>
        <begin position="3512"/>
        <end position="3534"/>
    </location>
</feature>
<name>A0A2H6KK39_9APIC</name>
<keyword evidence="5" id="KW-1185">Reference proteome</keyword>
<dbReference type="Proteomes" id="UP000236319">
    <property type="component" value="Unassembled WGS sequence"/>
</dbReference>
<evidence type="ECO:0008006" key="6">
    <source>
        <dbReference type="Google" id="ProtNLM"/>
    </source>
</evidence>
<comment type="caution">
    <text evidence="4">The sequence shown here is derived from an EMBL/GenBank/DDBJ whole genome shotgun (WGS) entry which is preliminary data.</text>
</comment>
<feature type="coiled-coil region" evidence="1">
    <location>
        <begin position="895"/>
        <end position="922"/>
    </location>
</feature>
<feature type="coiled-coil region" evidence="1">
    <location>
        <begin position="383"/>
        <end position="428"/>
    </location>
</feature>
<evidence type="ECO:0000256" key="2">
    <source>
        <dbReference type="SAM" id="MobiDB-lite"/>
    </source>
</evidence>
<dbReference type="VEuPathDB" id="PiroplasmaDB:BOVATA_048560"/>
<feature type="region of interest" description="Disordered" evidence="2">
    <location>
        <begin position="300"/>
        <end position="319"/>
    </location>
</feature>
<feature type="coiled-coil region" evidence="1">
    <location>
        <begin position="767"/>
        <end position="801"/>
    </location>
</feature>
<feature type="region of interest" description="Disordered" evidence="2">
    <location>
        <begin position="2317"/>
        <end position="2344"/>
    </location>
</feature>
<evidence type="ECO:0000313" key="4">
    <source>
        <dbReference type="EMBL" id="GBE63363.1"/>
    </source>
</evidence>
<evidence type="ECO:0000256" key="3">
    <source>
        <dbReference type="SAM" id="Phobius"/>
    </source>
</evidence>
<keyword evidence="3" id="KW-0812">Transmembrane</keyword>
<feature type="compositionally biased region" description="Basic and acidic residues" evidence="2">
    <location>
        <begin position="2330"/>
        <end position="2344"/>
    </location>
</feature>
<reference evidence="4 5" key="1">
    <citation type="journal article" date="2017" name="BMC Genomics">
        <title>Whole-genome assembly of Babesia ovata and comparative genomics between closely related pathogens.</title>
        <authorList>
            <person name="Yamagishi J."/>
            <person name="Asada M."/>
            <person name="Hakimi H."/>
            <person name="Tanaka T.Q."/>
            <person name="Sugimoto C."/>
            <person name="Kawazu S."/>
        </authorList>
    </citation>
    <scope>NUCLEOTIDE SEQUENCE [LARGE SCALE GENOMIC DNA]</scope>
    <source>
        <strain evidence="4 5">Miyake</strain>
    </source>
</reference>
<feature type="compositionally biased region" description="Gly residues" evidence="2">
    <location>
        <begin position="2318"/>
        <end position="2328"/>
    </location>
</feature>
<dbReference type="EMBL" id="BDSA01000036">
    <property type="protein sequence ID" value="GBE63363.1"/>
    <property type="molecule type" value="Genomic_DNA"/>
</dbReference>
<keyword evidence="1" id="KW-0175">Coiled coil</keyword>
<gene>
    <name evidence="4" type="ORF">BOVATA_048560</name>
</gene>
<evidence type="ECO:0000313" key="5">
    <source>
        <dbReference type="Proteomes" id="UP000236319"/>
    </source>
</evidence>
<dbReference type="RefSeq" id="XP_028869606.1">
    <property type="nucleotide sequence ID" value="XM_029013773.1"/>
</dbReference>
<protein>
    <recommendedName>
        <fullName evidence="6">Extracellular matrix-binding ebh</fullName>
    </recommendedName>
</protein>
<organism evidence="4 5">
    <name type="scientific">Babesia ovata</name>
    <dbReference type="NCBI Taxonomy" id="189622"/>
    <lineage>
        <taxon>Eukaryota</taxon>
        <taxon>Sar</taxon>
        <taxon>Alveolata</taxon>
        <taxon>Apicomplexa</taxon>
        <taxon>Aconoidasida</taxon>
        <taxon>Piroplasmida</taxon>
        <taxon>Babesiidae</taxon>
        <taxon>Babesia</taxon>
    </lineage>
</organism>
<keyword evidence="3" id="KW-0472">Membrane</keyword>
<keyword evidence="3" id="KW-1133">Transmembrane helix</keyword>
<dbReference type="GeneID" id="39877133"/>
<evidence type="ECO:0000256" key="1">
    <source>
        <dbReference type="SAM" id="Coils"/>
    </source>
</evidence>
<feature type="coiled-coil region" evidence="1">
    <location>
        <begin position="1897"/>
        <end position="1958"/>
    </location>
</feature>
<feature type="compositionally biased region" description="Basic and acidic residues" evidence="2">
    <location>
        <begin position="300"/>
        <end position="316"/>
    </location>
</feature>